<evidence type="ECO:0000256" key="4">
    <source>
        <dbReference type="ARBA" id="ARBA00022692"/>
    </source>
</evidence>
<dbReference type="InterPro" id="IPR050638">
    <property type="entry name" value="AA-Vitamin_Transporters"/>
</dbReference>
<feature type="transmembrane region" description="Helical" evidence="7">
    <location>
        <begin position="121"/>
        <end position="140"/>
    </location>
</feature>
<evidence type="ECO:0000313" key="9">
    <source>
        <dbReference type="EMBL" id="NER26900.1"/>
    </source>
</evidence>
<feature type="transmembrane region" description="Helical" evidence="7">
    <location>
        <begin position="12"/>
        <end position="32"/>
    </location>
</feature>
<name>A0A6B3N5Q3_9CYAN</name>
<organism evidence="9">
    <name type="scientific">Symploca sp. SIO1C4</name>
    <dbReference type="NCBI Taxonomy" id="2607765"/>
    <lineage>
        <taxon>Bacteria</taxon>
        <taxon>Bacillati</taxon>
        <taxon>Cyanobacteriota</taxon>
        <taxon>Cyanophyceae</taxon>
        <taxon>Coleofasciculales</taxon>
        <taxon>Coleofasciculaceae</taxon>
        <taxon>Symploca</taxon>
    </lineage>
</organism>
<reference evidence="9" key="1">
    <citation type="submission" date="2019-11" db="EMBL/GenBank/DDBJ databases">
        <title>Genomic insights into an expanded diversity of filamentous marine cyanobacteria reveals the extraordinary biosynthetic potential of Moorea and Okeania.</title>
        <authorList>
            <person name="Ferreira Leao T."/>
            <person name="Wang M."/>
            <person name="Moss N."/>
            <person name="Da Silva R."/>
            <person name="Sanders J."/>
            <person name="Nurk S."/>
            <person name="Gurevich A."/>
            <person name="Humphrey G."/>
            <person name="Reher R."/>
            <person name="Zhu Q."/>
            <person name="Belda-Ferre P."/>
            <person name="Glukhov E."/>
            <person name="Rex R."/>
            <person name="Dorrestein P.C."/>
            <person name="Knight R."/>
            <person name="Pevzner P."/>
            <person name="Gerwick W.H."/>
            <person name="Gerwick L."/>
        </authorList>
    </citation>
    <scope>NUCLEOTIDE SEQUENCE</scope>
    <source>
        <strain evidence="9">SIO1C4</strain>
    </source>
</reference>
<comment type="subcellular location">
    <subcellularLocation>
        <location evidence="1">Cell membrane</location>
        <topology evidence="1">Multi-pass membrane protein</topology>
    </subcellularLocation>
</comment>
<gene>
    <name evidence="9" type="ORF">F6J89_04530</name>
</gene>
<dbReference type="GO" id="GO:0005886">
    <property type="term" value="C:plasma membrane"/>
    <property type="evidence" value="ECO:0007669"/>
    <property type="project" value="UniProtKB-SubCell"/>
</dbReference>
<feature type="transmembrane region" description="Helical" evidence="7">
    <location>
        <begin position="52"/>
        <end position="74"/>
    </location>
</feature>
<dbReference type="InterPro" id="IPR000620">
    <property type="entry name" value="EamA_dom"/>
</dbReference>
<feature type="transmembrane region" description="Helical" evidence="7">
    <location>
        <begin position="302"/>
        <end position="322"/>
    </location>
</feature>
<proteinExistence type="inferred from homology"/>
<evidence type="ECO:0000256" key="1">
    <source>
        <dbReference type="ARBA" id="ARBA00004651"/>
    </source>
</evidence>
<evidence type="ECO:0000256" key="7">
    <source>
        <dbReference type="SAM" id="Phobius"/>
    </source>
</evidence>
<feature type="domain" description="EamA" evidence="8">
    <location>
        <begin position="20"/>
        <end position="163"/>
    </location>
</feature>
<comment type="similarity">
    <text evidence="2">Belongs to the EamA transporter family.</text>
</comment>
<feature type="transmembrane region" description="Helical" evidence="7">
    <location>
        <begin position="212"/>
        <end position="233"/>
    </location>
</feature>
<dbReference type="PANTHER" id="PTHR32322:SF18">
    <property type="entry name" value="S-ADENOSYLMETHIONINE_S-ADENOSYLHOMOCYSTEINE TRANSPORTER"/>
    <property type="match status" value="1"/>
</dbReference>
<keyword evidence="3" id="KW-1003">Cell membrane</keyword>
<accession>A0A6B3N5Q3</accession>
<sequence length="349" mass="37835">MSEPVARNSNLFNRIPGRVYLLISVIIFAAANSVTRRLTQLGAQNLVDGRNPISFCNVLFVGNLCALIALLLIYGKQLNWQSIKQLSIKDWIGLFWVSILSGALTPALLLIALELTMVNNVILIGRIETPLILALSFFLLREKINRWVIAGALISLIGVVLTVLLQKPGEEMVQMGSFALGRGEVMAAVGYICSAVGSIISKVALRDIPLGIFSIVRTVIATIVFFVVVLTLFSPVHFIDVFSLFLWQWMLVYGGVIIVGGQLALFAGLKRSSASEVSLSNSFSPIAGILLAYLLLGEAPTTAQYIGGSVIMIGIVLNQIGISRQSAEAARLQERQAKEMDVEMGFKGI</sequence>
<dbReference type="InterPro" id="IPR037185">
    <property type="entry name" value="EmrE-like"/>
</dbReference>
<feature type="domain" description="EamA" evidence="8">
    <location>
        <begin position="182"/>
        <end position="317"/>
    </location>
</feature>
<feature type="transmembrane region" description="Helical" evidence="7">
    <location>
        <begin position="279"/>
        <end position="296"/>
    </location>
</feature>
<keyword evidence="6 7" id="KW-0472">Membrane</keyword>
<comment type="caution">
    <text evidence="9">The sequence shown here is derived from an EMBL/GenBank/DDBJ whole genome shotgun (WGS) entry which is preliminary data.</text>
</comment>
<protein>
    <submittedName>
        <fullName evidence="9">DMT family transporter</fullName>
    </submittedName>
</protein>
<keyword evidence="5 7" id="KW-1133">Transmembrane helix</keyword>
<dbReference type="PANTHER" id="PTHR32322">
    <property type="entry name" value="INNER MEMBRANE TRANSPORTER"/>
    <property type="match status" value="1"/>
</dbReference>
<evidence type="ECO:0000256" key="3">
    <source>
        <dbReference type="ARBA" id="ARBA00022475"/>
    </source>
</evidence>
<keyword evidence="4 7" id="KW-0812">Transmembrane</keyword>
<feature type="transmembrane region" description="Helical" evidence="7">
    <location>
        <begin position="94"/>
        <end position="115"/>
    </location>
</feature>
<evidence type="ECO:0000256" key="2">
    <source>
        <dbReference type="ARBA" id="ARBA00007362"/>
    </source>
</evidence>
<dbReference type="AlphaFoldDB" id="A0A6B3N5Q3"/>
<feature type="transmembrane region" description="Helical" evidence="7">
    <location>
        <begin position="185"/>
        <end position="205"/>
    </location>
</feature>
<evidence type="ECO:0000256" key="5">
    <source>
        <dbReference type="ARBA" id="ARBA00022989"/>
    </source>
</evidence>
<dbReference type="Pfam" id="PF00892">
    <property type="entry name" value="EamA"/>
    <property type="match status" value="2"/>
</dbReference>
<feature type="transmembrane region" description="Helical" evidence="7">
    <location>
        <begin position="245"/>
        <end position="267"/>
    </location>
</feature>
<evidence type="ECO:0000256" key="6">
    <source>
        <dbReference type="ARBA" id="ARBA00023136"/>
    </source>
</evidence>
<dbReference type="EMBL" id="JAAHFQ010000056">
    <property type="protein sequence ID" value="NER26900.1"/>
    <property type="molecule type" value="Genomic_DNA"/>
</dbReference>
<evidence type="ECO:0000259" key="8">
    <source>
        <dbReference type="Pfam" id="PF00892"/>
    </source>
</evidence>
<feature type="transmembrane region" description="Helical" evidence="7">
    <location>
        <begin position="147"/>
        <end position="165"/>
    </location>
</feature>
<dbReference type="SUPFAM" id="SSF103481">
    <property type="entry name" value="Multidrug resistance efflux transporter EmrE"/>
    <property type="match status" value="2"/>
</dbReference>